<dbReference type="InterPro" id="IPR002575">
    <property type="entry name" value="Aminoglycoside_PTrfase"/>
</dbReference>
<dbReference type="RefSeq" id="WP_252852233.1">
    <property type="nucleotide sequence ID" value="NZ_JAMXLR010000034.1"/>
</dbReference>
<feature type="domain" description="Aminoglycoside phosphotransferase" evidence="1">
    <location>
        <begin position="64"/>
        <end position="256"/>
    </location>
</feature>
<dbReference type="Proteomes" id="UP001155241">
    <property type="component" value="Unassembled WGS sequence"/>
</dbReference>
<comment type="caution">
    <text evidence="2">The sequence shown here is derived from an EMBL/GenBank/DDBJ whole genome shotgun (WGS) entry which is preliminary data.</text>
</comment>
<dbReference type="Pfam" id="PF01636">
    <property type="entry name" value="APH"/>
    <property type="match status" value="1"/>
</dbReference>
<organism evidence="2 3">
    <name type="scientific">Aeoliella straminimaris</name>
    <dbReference type="NCBI Taxonomy" id="2954799"/>
    <lineage>
        <taxon>Bacteria</taxon>
        <taxon>Pseudomonadati</taxon>
        <taxon>Planctomycetota</taxon>
        <taxon>Planctomycetia</taxon>
        <taxon>Pirellulales</taxon>
        <taxon>Lacipirellulaceae</taxon>
        <taxon>Aeoliella</taxon>
    </lineage>
</organism>
<dbReference type="Gene3D" id="3.90.1200.10">
    <property type="match status" value="1"/>
</dbReference>
<sequence length="334" mass="38338">MGRRSRRYSYRDMRDLIRWSLEGCPGFSTGIEVEGKLNHIAEGIWHENYWFWIRGRDLSADQANQAYVLRLLEQREDWQKGPEPRERLLREAETLRVLKMSPFASPTPAFICFVQDSDLETIGLIETGLPGYSLDRLKDRSTLRLVGRVAADIHRLEIERFSHLPSSNSRTEHVKSQLAELDEALFAEFPLADEVRQWIAVQIPADDRTCVLHGDLLPQNLLCDWAASGEPDAQVGVVDWEMARVGDPAYDLAIISRGDRKVLGVKDGLKVLVEDYLEFGGQPVSLANVRVYELLLLMNWLEEAWREYQKPVARGHGPDYYEAKLQSLFRRTVS</sequence>
<keyword evidence="3" id="KW-1185">Reference proteome</keyword>
<protein>
    <submittedName>
        <fullName evidence="2">Phosphotransferase</fullName>
    </submittedName>
</protein>
<accession>A0A9X2JG95</accession>
<name>A0A9X2JG95_9BACT</name>
<reference evidence="2" key="1">
    <citation type="submission" date="2022-06" db="EMBL/GenBank/DDBJ databases">
        <title>Aeoliella straminimaris, a novel planctomycete from sediments.</title>
        <authorList>
            <person name="Vitorino I.R."/>
            <person name="Lage O.M."/>
        </authorList>
    </citation>
    <scope>NUCLEOTIDE SEQUENCE</scope>
    <source>
        <strain evidence="2">ICT_H6.2</strain>
    </source>
</reference>
<proteinExistence type="predicted"/>
<dbReference type="InterPro" id="IPR051678">
    <property type="entry name" value="AGP_Transferase"/>
</dbReference>
<dbReference type="InterPro" id="IPR011009">
    <property type="entry name" value="Kinase-like_dom_sf"/>
</dbReference>
<evidence type="ECO:0000313" key="2">
    <source>
        <dbReference type="EMBL" id="MCO6044127.1"/>
    </source>
</evidence>
<evidence type="ECO:0000313" key="3">
    <source>
        <dbReference type="Proteomes" id="UP001155241"/>
    </source>
</evidence>
<dbReference type="PANTHER" id="PTHR21310">
    <property type="entry name" value="AMINOGLYCOSIDE PHOSPHOTRANSFERASE-RELATED-RELATED"/>
    <property type="match status" value="1"/>
</dbReference>
<dbReference type="SUPFAM" id="SSF56112">
    <property type="entry name" value="Protein kinase-like (PK-like)"/>
    <property type="match status" value="1"/>
</dbReference>
<evidence type="ECO:0000259" key="1">
    <source>
        <dbReference type="Pfam" id="PF01636"/>
    </source>
</evidence>
<dbReference type="EMBL" id="JAMXLR010000034">
    <property type="protein sequence ID" value="MCO6044127.1"/>
    <property type="molecule type" value="Genomic_DNA"/>
</dbReference>
<dbReference type="AlphaFoldDB" id="A0A9X2JG95"/>
<gene>
    <name evidence="2" type="ORF">NG895_09425</name>
</gene>